<dbReference type="RefSeq" id="WP_370441080.1">
    <property type="nucleotide sequence ID" value="NZ_JBGFTU010000008.1"/>
</dbReference>
<organism evidence="1 2">
    <name type="scientific">Kineococcus halophytocola</name>
    <dbReference type="NCBI Taxonomy" id="3234027"/>
    <lineage>
        <taxon>Bacteria</taxon>
        <taxon>Bacillati</taxon>
        <taxon>Actinomycetota</taxon>
        <taxon>Actinomycetes</taxon>
        <taxon>Kineosporiales</taxon>
        <taxon>Kineosporiaceae</taxon>
        <taxon>Kineococcus</taxon>
    </lineage>
</organism>
<protein>
    <recommendedName>
        <fullName evidence="3">Asp23/Gls24 family envelope stress response protein</fullName>
    </recommendedName>
</protein>
<keyword evidence="2" id="KW-1185">Reference proteome</keyword>
<reference evidence="1 2" key="1">
    <citation type="submission" date="2024-07" db="EMBL/GenBank/DDBJ databases">
        <authorList>
            <person name="Thanompreechachai J."/>
            <person name="Duangmal K."/>
        </authorList>
    </citation>
    <scope>NUCLEOTIDE SEQUENCE [LARGE SCALE GENOMIC DNA]</scope>
    <source>
        <strain evidence="1 2">LSe6-4</strain>
    </source>
</reference>
<comment type="caution">
    <text evidence="1">The sequence shown here is derived from an EMBL/GenBank/DDBJ whole genome shotgun (WGS) entry which is preliminary data.</text>
</comment>
<proteinExistence type="predicted"/>
<name>A0ABV4H2D8_9ACTN</name>
<sequence>MTAIPDPSRGDQVLARATEALRRHTPTGWRVVRAHLLELVRRTHRPSVPVRGRHGRGEFVVSGGVLTTRVRQAVERTPAAEVTAVRCVTGADDHLALVTVETGVHHGAHIPTTAAAVRVAVTAAVRDVVGEDRGVRVHVHVVDVIDGAGGAVGAVGAGGVDGPQPPR</sequence>
<dbReference type="EMBL" id="JBGFTU010000008">
    <property type="protein sequence ID" value="MEZ0164838.1"/>
    <property type="molecule type" value="Genomic_DNA"/>
</dbReference>
<gene>
    <name evidence="1" type="ORF">AB2L27_08675</name>
</gene>
<evidence type="ECO:0008006" key="3">
    <source>
        <dbReference type="Google" id="ProtNLM"/>
    </source>
</evidence>
<evidence type="ECO:0000313" key="1">
    <source>
        <dbReference type="EMBL" id="MEZ0164838.1"/>
    </source>
</evidence>
<accession>A0ABV4H2D8</accession>
<evidence type="ECO:0000313" key="2">
    <source>
        <dbReference type="Proteomes" id="UP001565927"/>
    </source>
</evidence>
<dbReference type="Proteomes" id="UP001565927">
    <property type="component" value="Unassembled WGS sequence"/>
</dbReference>